<sequence>MSDTLPPLFRGRKLKTLRRRLIIPWLNAQREVHLANSLFGENSPFVQYPQAFPRTFPFFHEIVCKAFETMSRDPPHHLNLPHFVTLEFVRRTAPASEPFTWLIKFGSSRLCTMPCMAITTEDGVLGGFRIDFDVFYHPYRDFDINADLVFRGLSDSVNLGRYVELRSRLVWVPELNDEGESIATMYHRSELCLRRTETDLPPPETDSDSAPFRYCRVSSRRMKYCCVCNMPTPDEGPDACMAHPQHAVGGTAADNELVQPGLM</sequence>
<comment type="caution">
    <text evidence="1">The sequence shown here is derived from an EMBL/GenBank/DDBJ whole genome shotgun (WGS) entry which is preliminary data.</text>
</comment>
<name>A0AAD6UPD7_9AGAR</name>
<reference evidence="1" key="1">
    <citation type="submission" date="2023-03" db="EMBL/GenBank/DDBJ databases">
        <title>Massive genome expansion in bonnet fungi (Mycena s.s.) driven by repeated elements and novel gene families across ecological guilds.</title>
        <authorList>
            <consortium name="Lawrence Berkeley National Laboratory"/>
            <person name="Harder C.B."/>
            <person name="Miyauchi S."/>
            <person name="Viragh M."/>
            <person name="Kuo A."/>
            <person name="Thoen E."/>
            <person name="Andreopoulos B."/>
            <person name="Lu D."/>
            <person name="Skrede I."/>
            <person name="Drula E."/>
            <person name="Henrissat B."/>
            <person name="Morin E."/>
            <person name="Kohler A."/>
            <person name="Barry K."/>
            <person name="LaButti K."/>
            <person name="Morin E."/>
            <person name="Salamov A."/>
            <person name="Lipzen A."/>
            <person name="Mereny Z."/>
            <person name="Hegedus B."/>
            <person name="Baldrian P."/>
            <person name="Stursova M."/>
            <person name="Weitz H."/>
            <person name="Taylor A."/>
            <person name="Grigoriev I.V."/>
            <person name="Nagy L.G."/>
            <person name="Martin F."/>
            <person name="Kauserud H."/>
        </authorList>
    </citation>
    <scope>NUCLEOTIDE SEQUENCE</scope>
    <source>
        <strain evidence="1">9144</strain>
    </source>
</reference>
<evidence type="ECO:0000313" key="1">
    <source>
        <dbReference type="EMBL" id="KAJ7191685.1"/>
    </source>
</evidence>
<gene>
    <name evidence="1" type="ORF">GGX14DRAFT_597112</name>
</gene>
<proteinExistence type="predicted"/>
<keyword evidence="2" id="KW-1185">Reference proteome</keyword>
<organism evidence="1 2">
    <name type="scientific">Mycena pura</name>
    <dbReference type="NCBI Taxonomy" id="153505"/>
    <lineage>
        <taxon>Eukaryota</taxon>
        <taxon>Fungi</taxon>
        <taxon>Dikarya</taxon>
        <taxon>Basidiomycota</taxon>
        <taxon>Agaricomycotina</taxon>
        <taxon>Agaricomycetes</taxon>
        <taxon>Agaricomycetidae</taxon>
        <taxon>Agaricales</taxon>
        <taxon>Marasmiineae</taxon>
        <taxon>Mycenaceae</taxon>
        <taxon>Mycena</taxon>
    </lineage>
</organism>
<accession>A0AAD6UPD7</accession>
<dbReference type="AlphaFoldDB" id="A0AAD6UPD7"/>
<dbReference type="Proteomes" id="UP001219525">
    <property type="component" value="Unassembled WGS sequence"/>
</dbReference>
<evidence type="ECO:0000313" key="2">
    <source>
        <dbReference type="Proteomes" id="UP001219525"/>
    </source>
</evidence>
<protein>
    <submittedName>
        <fullName evidence="1">Uncharacterized protein</fullName>
    </submittedName>
</protein>
<dbReference type="EMBL" id="JARJCW010000129">
    <property type="protein sequence ID" value="KAJ7191685.1"/>
    <property type="molecule type" value="Genomic_DNA"/>
</dbReference>